<feature type="region of interest" description="Disordered" evidence="1">
    <location>
        <begin position="28"/>
        <end position="149"/>
    </location>
</feature>
<gene>
    <name evidence="4" type="ORF">PPTG_14920</name>
</gene>
<organism evidence="4 5">
    <name type="scientific">Phytophthora nicotianae (strain INRA-310)</name>
    <name type="common">Phytophthora parasitica</name>
    <dbReference type="NCBI Taxonomy" id="761204"/>
    <lineage>
        <taxon>Eukaryota</taxon>
        <taxon>Sar</taxon>
        <taxon>Stramenopiles</taxon>
        <taxon>Oomycota</taxon>
        <taxon>Peronosporomycetes</taxon>
        <taxon>Peronosporales</taxon>
        <taxon>Peronosporaceae</taxon>
        <taxon>Phytophthora</taxon>
    </lineage>
</organism>
<evidence type="ECO:0000313" key="5">
    <source>
        <dbReference type="Proteomes" id="UP000018817"/>
    </source>
</evidence>
<proteinExistence type="predicted"/>
<dbReference type="InterPro" id="IPR048325">
    <property type="entry name" value="ZSWIM3_N"/>
</dbReference>
<accession>W2PW14</accession>
<sequence length="569" mass="65331">MNRAQDANAPAKNRQRLTKLRDLYTALGIEGDDDSSDDSKDQDASAGEDEDYEEGGHSRSGSDGGDLTTTALKQHKKGVKTKQKGAAKATSCDKFEATLSRVSPHLPLPSRPLKKQKTVPRSDHSDNDEHEESRSAGQSGSLGEYTPRVRRSKHLEEIDSMNNDGDKIVNVVPPFAPKTTISSWRDFEKQFTEYMEKNNLKFRVRSSERTESYNKTHQDQIPVTFEYSQRIYRCTHGVSQKSRSKGHRNRKQRYCKCSARLTAIVCRVLGNHYEIVLRNQNHTHSHSNSETQASSYLTTATLPLDNQDLEDVKTLTDARVSSTHITNFLNDRIVTPQQTRNLIRSIMRQDSAQDRMKDLLHALRQLDGSDVLVIQDQLDITCGVLMQTKVQKMMFDRWGEYLTMDFTHSTNNLGYHLGSLVVTTCTGRGFPVVDFMCLNENAVTISSILKYFKEKNPGWKDVKSVVIDKDFVEWQVLEQTLPNAQIVVKRKEFRLRVADREDLLDLMTKLLYCRTQDAYQSGYDALKEYCRAARKSAFFAYFEKKLAFLPHYVVELRTWETLYCWEYDH</sequence>
<evidence type="ECO:0000259" key="2">
    <source>
        <dbReference type="Pfam" id="PF21056"/>
    </source>
</evidence>
<dbReference type="EMBL" id="KI669605">
    <property type="protein sequence ID" value="ETN04210.1"/>
    <property type="molecule type" value="Genomic_DNA"/>
</dbReference>
<evidence type="ECO:0000256" key="1">
    <source>
        <dbReference type="SAM" id="MobiDB-lite"/>
    </source>
</evidence>
<dbReference type="RefSeq" id="XP_008910511.1">
    <property type="nucleotide sequence ID" value="XM_008912263.1"/>
</dbReference>
<dbReference type="InterPro" id="IPR052579">
    <property type="entry name" value="Zinc_finger_SWIM"/>
</dbReference>
<dbReference type="OrthoDB" id="166650at2759"/>
<dbReference type="PANTHER" id="PTHR31569:SF4">
    <property type="entry name" value="SWIM-TYPE DOMAIN-CONTAINING PROTEIN"/>
    <property type="match status" value="1"/>
</dbReference>
<reference evidence="5" key="1">
    <citation type="submission" date="2011-12" db="EMBL/GenBank/DDBJ databases">
        <authorList>
            <consortium name="The Broad Institute Genome Sequencing Platform"/>
            <person name="Russ C."/>
            <person name="Tyler B."/>
            <person name="Panabieres F."/>
            <person name="Shan W."/>
            <person name="Tripathy S."/>
            <person name="Grunwald N."/>
            <person name="Machado M."/>
            <person name="Young S.K."/>
            <person name="Zeng Q."/>
            <person name="Gargeya S."/>
            <person name="Fitzgerald M."/>
            <person name="Haas B."/>
            <person name="Abouelleil A."/>
            <person name="Alvarado L."/>
            <person name="Arachchi H.M."/>
            <person name="Berlin A."/>
            <person name="Chapman S.B."/>
            <person name="Gearin G."/>
            <person name="Goldberg J."/>
            <person name="Griggs A."/>
            <person name="Gujja S."/>
            <person name="Hansen M."/>
            <person name="Heiman D."/>
            <person name="Howarth C."/>
            <person name="Larimer J."/>
            <person name="Lui A."/>
            <person name="MacDonald P.J.P."/>
            <person name="McCowen C."/>
            <person name="Montmayeur A."/>
            <person name="Murphy C."/>
            <person name="Neiman D."/>
            <person name="Pearson M."/>
            <person name="Priest M."/>
            <person name="Roberts A."/>
            <person name="Saif S."/>
            <person name="Shea T."/>
            <person name="Sisk P."/>
            <person name="Stolte C."/>
            <person name="Sykes S."/>
            <person name="Wortman J."/>
            <person name="Nusbaum C."/>
            <person name="Birren B."/>
        </authorList>
    </citation>
    <scope>NUCLEOTIDE SEQUENCE [LARGE SCALE GENOMIC DNA]</scope>
    <source>
        <strain evidence="5">INRA-310</strain>
    </source>
</reference>
<dbReference type="Pfam" id="PF21056">
    <property type="entry name" value="ZSWIM1-3_RNaseH-like"/>
    <property type="match status" value="1"/>
</dbReference>
<dbReference type="Pfam" id="PF21599">
    <property type="entry name" value="ZSWIM3_N"/>
    <property type="match status" value="1"/>
</dbReference>
<dbReference type="PANTHER" id="PTHR31569">
    <property type="entry name" value="SWIM-TYPE DOMAIN-CONTAINING PROTEIN"/>
    <property type="match status" value="1"/>
</dbReference>
<evidence type="ECO:0000259" key="3">
    <source>
        <dbReference type="Pfam" id="PF21599"/>
    </source>
</evidence>
<evidence type="ECO:0000313" key="4">
    <source>
        <dbReference type="EMBL" id="ETN04210.1"/>
    </source>
</evidence>
<feature type="compositionally biased region" description="Basic residues" evidence="1">
    <location>
        <begin position="73"/>
        <end position="85"/>
    </location>
</feature>
<dbReference type="VEuPathDB" id="FungiDB:PPTG_14920"/>
<feature type="compositionally biased region" description="Basic and acidic residues" evidence="1">
    <location>
        <begin position="120"/>
        <end position="134"/>
    </location>
</feature>
<reference evidence="4 5" key="2">
    <citation type="submission" date="2013-11" db="EMBL/GenBank/DDBJ databases">
        <title>The Genome Sequence of Phytophthora parasitica INRA-310.</title>
        <authorList>
            <consortium name="The Broad Institute Genomics Platform"/>
            <person name="Russ C."/>
            <person name="Tyler B."/>
            <person name="Panabieres F."/>
            <person name="Shan W."/>
            <person name="Tripathy S."/>
            <person name="Grunwald N."/>
            <person name="Machado M."/>
            <person name="Johnson C.S."/>
            <person name="Arredondo F."/>
            <person name="Hong C."/>
            <person name="Coffey M."/>
            <person name="Young S.K."/>
            <person name="Zeng Q."/>
            <person name="Gargeya S."/>
            <person name="Fitzgerald M."/>
            <person name="Abouelleil A."/>
            <person name="Alvarado L."/>
            <person name="Chapman S.B."/>
            <person name="Gainer-Dewar J."/>
            <person name="Goldberg J."/>
            <person name="Griggs A."/>
            <person name="Gujja S."/>
            <person name="Hansen M."/>
            <person name="Howarth C."/>
            <person name="Imamovic A."/>
            <person name="Ireland A."/>
            <person name="Larimer J."/>
            <person name="McCowan C."/>
            <person name="Murphy C."/>
            <person name="Pearson M."/>
            <person name="Poon T.W."/>
            <person name="Priest M."/>
            <person name="Roberts A."/>
            <person name="Saif S."/>
            <person name="Shea T."/>
            <person name="Sykes S."/>
            <person name="Wortman J."/>
            <person name="Nusbaum C."/>
            <person name="Birren B."/>
        </authorList>
    </citation>
    <scope>NUCLEOTIDE SEQUENCE [LARGE SCALE GENOMIC DNA]</scope>
    <source>
        <strain evidence="4 5">INRA-310</strain>
    </source>
</reference>
<feature type="domain" description="ZSWIM3 N-terminal" evidence="3">
    <location>
        <begin position="181"/>
        <end position="285"/>
    </location>
</feature>
<protein>
    <submittedName>
        <fullName evidence="4">Uncharacterized protein</fullName>
    </submittedName>
</protein>
<dbReference type="GeneID" id="20184159"/>
<name>W2PW14_PHYN3</name>
<dbReference type="InterPro" id="IPR048324">
    <property type="entry name" value="ZSWIM1-3_RNaseH-like"/>
</dbReference>
<feature type="domain" description="ZSWIM1/3 RNaseH-like" evidence="2">
    <location>
        <begin position="367"/>
        <end position="486"/>
    </location>
</feature>
<dbReference type="AlphaFoldDB" id="W2PW14"/>
<dbReference type="Proteomes" id="UP000018817">
    <property type="component" value="Unassembled WGS sequence"/>
</dbReference>